<sequence>MDLLLASDYAQLVGRTPSERLDYIVDIASLHTRDELSRRFELARVHVRQVERWLGFHGRRLRLPHESIDVVMCGLEFRKRRIRGSRVASKRRRTAVKAFPKKAD</sequence>
<evidence type="ECO:0000313" key="2">
    <source>
        <dbReference type="Proteomes" id="UP001314635"/>
    </source>
</evidence>
<dbReference type="Proteomes" id="UP001314635">
    <property type="component" value="Unassembled WGS sequence"/>
</dbReference>
<accession>A0ABS5G6Y8</accession>
<dbReference type="EMBL" id="JAFCLK010000012">
    <property type="protein sequence ID" value="MBR1137018.1"/>
    <property type="molecule type" value="Genomic_DNA"/>
</dbReference>
<name>A0ABS5G6Y8_9BRAD</name>
<keyword evidence="2" id="KW-1185">Reference proteome</keyword>
<protein>
    <submittedName>
        <fullName evidence="1">Uncharacterized protein</fullName>
    </submittedName>
</protein>
<organism evidence="1 2">
    <name type="scientific">Bradyrhizobium denitrificans</name>
    <dbReference type="NCBI Taxonomy" id="2734912"/>
    <lineage>
        <taxon>Bacteria</taxon>
        <taxon>Pseudomonadati</taxon>
        <taxon>Pseudomonadota</taxon>
        <taxon>Alphaproteobacteria</taxon>
        <taxon>Hyphomicrobiales</taxon>
        <taxon>Nitrobacteraceae</taxon>
        <taxon>Bradyrhizobium</taxon>
    </lineage>
</organism>
<reference evidence="2" key="1">
    <citation type="journal article" date="2021" name="ISME J.">
        <title>Evolutionary origin and ecological implication of a unique nif island in free-living Bradyrhizobium lineages.</title>
        <authorList>
            <person name="Tao J."/>
        </authorList>
    </citation>
    <scope>NUCLEOTIDE SEQUENCE [LARGE SCALE GENOMIC DNA]</scope>
    <source>
        <strain evidence="2">SZCCT0094</strain>
    </source>
</reference>
<gene>
    <name evidence="1" type="ORF">JQ619_14685</name>
</gene>
<evidence type="ECO:0000313" key="1">
    <source>
        <dbReference type="EMBL" id="MBR1137018.1"/>
    </source>
</evidence>
<proteinExistence type="predicted"/>
<comment type="caution">
    <text evidence="1">The sequence shown here is derived from an EMBL/GenBank/DDBJ whole genome shotgun (WGS) entry which is preliminary data.</text>
</comment>